<evidence type="ECO:0000313" key="2">
    <source>
        <dbReference type="Proteomes" id="UP000487882"/>
    </source>
</evidence>
<accession>A0A7K1J4U5</accession>
<comment type="caution">
    <text evidence="1">The sequence shown here is derived from an EMBL/GenBank/DDBJ whole genome shotgun (WGS) entry which is preliminary data.</text>
</comment>
<dbReference type="EMBL" id="WNLP01000004">
    <property type="protein sequence ID" value="MUH59674.1"/>
    <property type="molecule type" value="Genomic_DNA"/>
</dbReference>
<dbReference type="Proteomes" id="UP000487882">
    <property type="component" value="Unassembled WGS sequence"/>
</dbReference>
<organism evidence="1 2">
    <name type="scientific">Bifidobacterium canis</name>
    <dbReference type="NCBI Taxonomy" id="2610880"/>
    <lineage>
        <taxon>Bacteria</taxon>
        <taxon>Bacillati</taxon>
        <taxon>Actinomycetota</taxon>
        <taxon>Actinomycetes</taxon>
        <taxon>Bifidobacteriales</taxon>
        <taxon>Bifidobacteriaceae</taxon>
        <taxon>Bifidobacterium</taxon>
    </lineage>
</organism>
<name>A0A7K1J4U5_9BIFI</name>
<proteinExistence type="predicted"/>
<protein>
    <submittedName>
        <fullName evidence="1">Uncharacterized protein</fullName>
    </submittedName>
</protein>
<gene>
    <name evidence="1" type="ORF">GSD1FS_1011</name>
</gene>
<evidence type="ECO:0000313" key="1">
    <source>
        <dbReference type="EMBL" id="MUH59674.1"/>
    </source>
</evidence>
<dbReference type="AlphaFoldDB" id="A0A7K1J4U5"/>
<reference evidence="1 2" key="1">
    <citation type="submission" date="2019-09" db="EMBL/GenBank/DDBJ databases">
        <title>Bifidobacterium canis sp. nov., isolated from the digestive tract of German Shepherd dog puppy.</title>
        <authorList>
            <person name="Bunesova V."/>
        </authorList>
    </citation>
    <scope>NUCLEOTIDE SEQUENCE [LARGE SCALE GENOMIC DNA]</scope>
    <source>
        <strain evidence="1 2">GSD1FS</strain>
    </source>
</reference>
<keyword evidence="2" id="KW-1185">Reference proteome</keyword>
<sequence>MSVGSTHLGGPHSYISISYIKLLTQEIIGSTHSSGFGMRNEQANASATSMMPPTIDII</sequence>